<name>E2C1U0_HARSA</name>
<dbReference type="InParanoid" id="E2C1U0"/>
<keyword evidence="14" id="KW-1185">Reference proteome</keyword>
<dbReference type="OrthoDB" id="10260134at2759"/>
<dbReference type="InterPro" id="IPR015876">
    <property type="entry name" value="Acyl-CoA_DS"/>
</dbReference>
<feature type="transmembrane region" description="Helical" evidence="12">
    <location>
        <begin position="171"/>
        <end position="193"/>
    </location>
</feature>
<dbReference type="GO" id="GO:0005789">
    <property type="term" value="C:endoplasmic reticulum membrane"/>
    <property type="evidence" value="ECO:0007669"/>
    <property type="project" value="TreeGrafter"/>
</dbReference>
<evidence type="ECO:0000313" key="14">
    <source>
        <dbReference type="Proteomes" id="UP000008237"/>
    </source>
</evidence>
<dbReference type="GO" id="GO:0006636">
    <property type="term" value="P:unsaturated fatty acid biosynthetic process"/>
    <property type="evidence" value="ECO:0007669"/>
    <property type="project" value="TreeGrafter"/>
</dbReference>
<accession>E2C1U0</accession>
<gene>
    <name evidence="13" type="ORF">EAI_14647</name>
</gene>
<keyword evidence="3 11" id="KW-0444">Lipid biosynthesis</keyword>
<dbReference type="AlphaFoldDB" id="E2C1U0"/>
<dbReference type="GO" id="GO:0004768">
    <property type="term" value="F:stearoyl-CoA 9-desaturase activity"/>
    <property type="evidence" value="ECO:0007669"/>
    <property type="project" value="TreeGrafter"/>
</dbReference>
<keyword evidence="6 12" id="KW-1133">Transmembrane helix</keyword>
<evidence type="ECO:0000313" key="13">
    <source>
        <dbReference type="EMBL" id="EFN78052.1"/>
    </source>
</evidence>
<feature type="transmembrane region" description="Helical" evidence="12">
    <location>
        <begin position="199"/>
        <end position="225"/>
    </location>
</feature>
<comment type="similarity">
    <text evidence="2 11">Belongs to the fatty acid desaturase type 1 family.</text>
</comment>
<evidence type="ECO:0000256" key="12">
    <source>
        <dbReference type="SAM" id="Phobius"/>
    </source>
</evidence>
<proteinExistence type="inferred from homology"/>
<dbReference type="PANTHER" id="PTHR11351">
    <property type="entry name" value="ACYL-COA DESATURASE"/>
    <property type="match status" value="1"/>
</dbReference>
<dbReference type="PhylomeDB" id="E2C1U0"/>
<dbReference type="Proteomes" id="UP000008237">
    <property type="component" value="Unassembled WGS sequence"/>
</dbReference>
<protein>
    <submittedName>
        <fullName evidence="13">Acyl-CoA Delta(11) desaturase</fullName>
    </submittedName>
</protein>
<dbReference type="FunCoup" id="E2C1U0">
    <property type="interactions" value="43"/>
</dbReference>
<evidence type="ECO:0000256" key="11">
    <source>
        <dbReference type="RuleBase" id="RU000581"/>
    </source>
</evidence>
<comment type="cofactor">
    <cofactor evidence="11">
        <name>Fe(2+)</name>
        <dbReference type="ChEBI" id="CHEBI:29033"/>
    </cofactor>
</comment>
<dbReference type="GO" id="GO:0005506">
    <property type="term" value="F:iron ion binding"/>
    <property type="evidence" value="ECO:0007669"/>
    <property type="project" value="TreeGrafter"/>
</dbReference>
<keyword evidence="4 11" id="KW-0812">Transmembrane</keyword>
<dbReference type="EMBL" id="GL452008">
    <property type="protein sequence ID" value="EFN78052.1"/>
    <property type="molecule type" value="Genomic_DNA"/>
</dbReference>
<keyword evidence="7 11" id="KW-0560">Oxidoreductase</keyword>
<evidence type="ECO:0000256" key="3">
    <source>
        <dbReference type="ARBA" id="ARBA00022516"/>
    </source>
</evidence>
<dbReference type="KEGG" id="hst:105189011"/>
<evidence type="ECO:0000256" key="9">
    <source>
        <dbReference type="ARBA" id="ARBA00023136"/>
    </source>
</evidence>
<dbReference type="OMA" id="WAHRTFT"/>
<feature type="transmembrane region" description="Helical" evidence="12">
    <location>
        <begin position="90"/>
        <end position="110"/>
    </location>
</feature>
<feature type="transmembrane region" description="Helical" evidence="12">
    <location>
        <begin position="54"/>
        <end position="78"/>
    </location>
</feature>
<comment type="subcellular location">
    <subcellularLocation>
        <location evidence="1">Membrane</location>
        <topology evidence="1">Multi-pass membrane protein</topology>
    </subcellularLocation>
</comment>
<dbReference type="PRINTS" id="PR00075">
    <property type="entry name" value="FACDDSATRASE"/>
</dbReference>
<reference evidence="13 14" key="1">
    <citation type="journal article" date="2010" name="Science">
        <title>Genomic comparison of the ants Camponotus floridanus and Harpegnathos saltator.</title>
        <authorList>
            <person name="Bonasio R."/>
            <person name="Zhang G."/>
            <person name="Ye C."/>
            <person name="Mutti N.S."/>
            <person name="Fang X."/>
            <person name="Qin N."/>
            <person name="Donahue G."/>
            <person name="Yang P."/>
            <person name="Li Q."/>
            <person name="Li C."/>
            <person name="Zhang P."/>
            <person name="Huang Z."/>
            <person name="Berger S.L."/>
            <person name="Reinberg D."/>
            <person name="Wang J."/>
            <person name="Liebig J."/>
        </authorList>
    </citation>
    <scope>NUCLEOTIDE SEQUENCE [LARGE SCALE GENOMIC DNA]</scope>
    <source>
        <strain evidence="13 14">R22 G/1</strain>
    </source>
</reference>
<evidence type="ECO:0000256" key="5">
    <source>
        <dbReference type="ARBA" id="ARBA00022832"/>
    </source>
</evidence>
<keyword evidence="8" id="KW-0443">Lipid metabolism</keyword>
<evidence type="ECO:0000256" key="6">
    <source>
        <dbReference type="ARBA" id="ARBA00022989"/>
    </source>
</evidence>
<evidence type="ECO:0000256" key="4">
    <source>
        <dbReference type="ARBA" id="ARBA00022692"/>
    </source>
</evidence>
<comment type="domain">
    <text evidence="11">The histidine box domains are involved in binding the catalytic metal ions.</text>
</comment>
<evidence type="ECO:0000256" key="2">
    <source>
        <dbReference type="ARBA" id="ARBA00009295"/>
    </source>
</evidence>
<feature type="transmembrane region" description="Helical" evidence="12">
    <location>
        <begin position="26"/>
        <end position="47"/>
    </location>
</feature>
<dbReference type="PANTHER" id="PTHR11351:SF26">
    <property type="entry name" value="FATTY ACID DESATURASE DOMAIN-CONTAINING PROTEIN"/>
    <property type="match status" value="1"/>
</dbReference>
<evidence type="ECO:0000256" key="7">
    <source>
        <dbReference type="ARBA" id="ARBA00023002"/>
    </source>
</evidence>
<evidence type="ECO:0000256" key="1">
    <source>
        <dbReference type="ARBA" id="ARBA00004141"/>
    </source>
</evidence>
<keyword evidence="5" id="KW-0276">Fatty acid metabolism</keyword>
<keyword evidence="10 11" id="KW-0275">Fatty acid biosynthesis</keyword>
<dbReference type="CDD" id="cd03505">
    <property type="entry name" value="Delta9-FADS-like"/>
    <property type="match status" value="1"/>
</dbReference>
<evidence type="ECO:0000256" key="10">
    <source>
        <dbReference type="ARBA" id="ARBA00023160"/>
    </source>
</evidence>
<keyword evidence="9 12" id="KW-0472">Membrane</keyword>
<dbReference type="STRING" id="610380.E2C1U0"/>
<evidence type="ECO:0000256" key="8">
    <source>
        <dbReference type="ARBA" id="ARBA00023098"/>
    </source>
</evidence>
<sequence>MTEINEQNGSVSNSDNEKTNQLSKNWLIILFYIYLHIFGIGGFYFLFTKAKWMTVLYFASLVIFSYIGLTVGAHRLYAHQTFTASTSLRFFLVTAHILAGVGPLYDWVLWHRVHHKYHNTDKDPYDHRKGFIYAHVLGNFLSVPSDQQTYLKNIDMRDVDSDRLVWLQKRFYWILFIVLGFLLPVRVPVMYWGESFVNSVLVIGVARLIITTHIAWLVNSALLVWGMKKGARYPINDNSVFFLMKSYWLNYHYILPWDWKSEEFGSYEKGFSTFMIKMMYEMGLIKNMKTATTEDLRETLEEMATSQIPINEAFNKLKKKSEENACRESLLYHP</sequence>
<organism evidence="14">
    <name type="scientific">Harpegnathos saltator</name>
    <name type="common">Jerdon's jumping ant</name>
    <dbReference type="NCBI Taxonomy" id="610380"/>
    <lineage>
        <taxon>Eukaryota</taxon>
        <taxon>Metazoa</taxon>
        <taxon>Ecdysozoa</taxon>
        <taxon>Arthropoda</taxon>
        <taxon>Hexapoda</taxon>
        <taxon>Insecta</taxon>
        <taxon>Pterygota</taxon>
        <taxon>Neoptera</taxon>
        <taxon>Endopterygota</taxon>
        <taxon>Hymenoptera</taxon>
        <taxon>Apocrita</taxon>
        <taxon>Aculeata</taxon>
        <taxon>Formicoidea</taxon>
        <taxon>Formicidae</taxon>
        <taxon>Ponerinae</taxon>
        <taxon>Ponerini</taxon>
        <taxon>Harpegnathos</taxon>
    </lineage>
</organism>